<keyword evidence="1" id="KW-0732">Signal</keyword>
<reference evidence="2" key="1">
    <citation type="submission" date="2020-02" db="EMBL/GenBank/DDBJ databases">
        <authorList>
            <person name="Scholz U."/>
            <person name="Mascher M."/>
            <person name="Fiebig A."/>
        </authorList>
    </citation>
    <scope>NUCLEOTIDE SEQUENCE</scope>
</reference>
<evidence type="ECO:0000256" key="1">
    <source>
        <dbReference type="SAM" id="SignalP"/>
    </source>
</evidence>
<keyword evidence="3" id="KW-1185">Reference proteome</keyword>
<gene>
    <name evidence="2" type="ORF">SI8410_04004928</name>
</gene>
<dbReference type="Pfam" id="PF09117">
    <property type="entry name" value="MiAMP1"/>
    <property type="match status" value="1"/>
</dbReference>
<organism evidence="2 3">
    <name type="scientific">Spirodela intermedia</name>
    <name type="common">Intermediate duckweed</name>
    <dbReference type="NCBI Taxonomy" id="51605"/>
    <lineage>
        <taxon>Eukaryota</taxon>
        <taxon>Viridiplantae</taxon>
        <taxon>Streptophyta</taxon>
        <taxon>Embryophyta</taxon>
        <taxon>Tracheophyta</taxon>
        <taxon>Spermatophyta</taxon>
        <taxon>Magnoliopsida</taxon>
        <taxon>Liliopsida</taxon>
        <taxon>Araceae</taxon>
        <taxon>Lemnoideae</taxon>
        <taxon>Spirodela</taxon>
    </lineage>
</organism>
<dbReference type="GO" id="GO:0006952">
    <property type="term" value="P:defense response"/>
    <property type="evidence" value="ECO:0007669"/>
    <property type="project" value="InterPro"/>
</dbReference>
<dbReference type="InterPro" id="IPR015201">
    <property type="entry name" value="Antimicrobial_MiAMP1"/>
</dbReference>
<dbReference type="EMBL" id="LR746267">
    <property type="protein sequence ID" value="CAA7394267.1"/>
    <property type="molecule type" value="Genomic_DNA"/>
</dbReference>
<dbReference type="InterPro" id="IPR015791">
    <property type="entry name" value="Antimic/Inh_G_crystallin-like"/>
</dbReference>
<evidence type="ECO:0000313" key="3">
    <source>
        <dbReference type="Proteomes" id="UP000663760"/>
    </source>
</evidence>
<feature type="chain" id="PRO_5029588920" evidence="1">
    <location>
        <begin position="31"/>
        <end position="107"/>
    </location>
</feature>
<dbReference type="InterPro" id="IPR011024">
    <property type="entry name" value="G_crystallin-like"/>
</dbReference>
<name>A0A7I8K940_SPIIN</name>
<accession>A0A7I8K940</accession>
<protein>
    <submittedName>
        <fullName evidence="2">Uncharacterized protein</fullName>
    </submittedName>
</protein>
<proteinExistence type="predicted"/>
<dbReference type="Proteomes" id="UP000663760">
    <property type="component" value="Chromosome 4"/>
</dbReference>
<dbReference type="SUPFAM" id="SSF49695">
    <property type="entry name" value="gamma-Crystallin-like"/>
    <property type="match status" value="1"/>
</dbReference>
<feature type="signal peptide" evidence="1">
    <location>
        <begin position="1"/>
        <end position="30"/>
    </location>
</feature>
<dbReference type="AlphaFoldDB" id="A0A7I8K940"/>
<evidence type="ECO:0000313" key="2">
    <source>
        <dbReference type="EMBL" id="CAA7394267.1"/>
    </source>
</evidence>
<dbReference type="Gene3D" id="2.60.20.30">
    <property type="match status" value="1"/>
</dbReference>
<sequence>MANTKRTLATPAAAVLLLLIAAAAVELASASTLTAFSGPACAGKTKDVNGCGCFDTSAYHSGFHFVFTQGQAARFYTKSHCKGTPYHLKKETRKCGHNHFKSIRMIC</sequence>
<dbReference type="GO" id="GO:0045926">
    <property type="term" value="P:negative regulation of growth"/>
    <property type="evidence" value="ECO:0007669"/>
    <property type="project" value="InterPro"/>
</dbReference>